<dbReference type="Pfam" id="PF08240">
    <property type="entry name" value="ADH_N"/>
    <property type="match status" value="1"/>
</dbReference>
<feature type="domain" description="Enoyl reductase (ER)" evidence="2">
    <location>
        <begin position="10"/>
        <end position="312"/>
    </location>
</feature>
<protein>
    <submittedName>
        <fullName evidence="3">NADP-dependent oxidoreductase</fullName>
    </submittedName>
</protein>
<evidence type="ECO:0000313" key="3">
    <source>
        <dbReference type="EMBL" id="TRW22030.1"/>
    </source>
</evidence>
<keyword evidence="1" id="KW-0560">Oxidoreductase</keyword>
<gene>
    <name evidence="3" type="ORF">FMM05_18940</name>
</gene>
<dbReference type="RefSeq" id="WP_143374997.1">
    <property type="nucleotide sequence ID" value="NZ_VJVZ01000015.1"/>
</dbReference>
<evidence type="ECO:0000313" key="4">
    <source>
        <dbReference type="Proteomes" id="UP000320643"/>
    </source>
</evidence>
<keyword evidence="4" id="KW-1185">Reference proteome</keyword>
<dbReference type="InterPro" id="IPR011032">
    <property type="entry name" value="GroES-like_sf"/>
</dbReference>
<dbReference type="Proteomes" id="UP000320643">
    <property type="component" value="Unassembled WGS sequence"/>
</dbReference>
<dbReference type="OrthoDB" id="9787435at2"/>
<reference evidence="3 4" key="1">
    <citation type="submission" date="2019-07" db="EMBL/GenBank/DDBJ databases">
        <title>Flavobacterium sp. nov., isolated from glacier ice.</title>
        <authorList>
            <person name="Liu Q."/>
            <person name="Xin Y.-H."/>
        </authorList>
    </citation>
    <scope>NUCLEOTIDE SEQUENCE [LARGE SCALE GENOMIC DNA]</scope>
    <source>
        <strain evidence="3 4">ZT4R6</strain>
    </source>
</reference>
<evidence type="ECO:0000256" key="1">
    <source>
        <dbReference type="ARBA" id="ARBA00023002"/>
    </source>
</evidence>
<dbReference type="PANTHER" id="PTHR11695">
    <property type="entry name" value="ALCOHOL DEHYDROGENASE RELATED"/>
    <property type="match status" value="1"/>
</dbReference>
<dbReference type="InterPro" id="IPR002364">
    <property type="entry name" value="Quin_OxRdtase/zeta-crystal_CS"/>
</dbReference>
<dbReference type="InterPro" id="IPR036291">
    <property type="entry name" value="NAD(P)-bd_dom_sf"/>
</dbReference>
<dbReference type="SMART" id="SM00829">
    <property type="entry name" value="PKS_ER"/>
    <property type="match status" value="1"/>
</dbReference>
<sequence>MRAIVLNKFGGVENFQYQEVEIPQPAAGEVLVKIAALSVNPVDAKTRAGYGMAGRLKDQFPLVLGWDISGTVIKVGEGATRFKVGDEVFGMVNFPKHARAYAEYVAAPVAELALKPTNINHHQAAAATLAALTAYQSIQHTLGSIQPGQRVLVHAASGGVGHFAVQIAKHLGAYVIGTSSAANKDFVLGLGADEHIDYKAHRFEDVVSNVDIVLDNVGGDTIDRSLTVLKEDGHIISYPGGGGTVTRDKAADAGKTGYVFMVWPDGNDMEAIANLLKQGIIKPHVSKTFDFNDMRAAHLQIESGRTVGKIVVTL</sequence>
<dbReference type="GO" id="GO:0016491">
    <property type="term" value="F:oxidoreductase activity"/>
    <property type="evidence" value="ECO:0007669"/>
    <property type="project" value="UniProtKB-KW"/>
</dbReference>
<name>A0A552UV40_9FLAO</name>
<dbReference type="PROSITE" id="PS01162">
    <property type="entry name" value="QOR_ZETA_CRYSTAL"/>
    <property type="match status" value="1"/>
</dbReference>
<dbReference type="SUPFAM" id="SSF50129">
    <property type="entry name" value="GroES-like"/>
    <property type="match status" value="1"/>
</dbReference>
<dbReference type="SUPFAM" id="SSF51735">
    <property type="entry name" value="NAD(P)-binding Rossmann-fold domains"/>
    <property type="match status" value="1"/>
</dbReference>
<dbReference type="Pfam" id="PF13602">
    <property type="entry name" value="ADH_zinc_N_2"/>
    <property type="match status" value="1"/>
</dbReference>
<dbReference type="CDD" id="cd05289">
    <property type="entry name" value="MDR_like_2"/>
    <property type="match status" value="1"/>
</dbReference>
<dbReference type="GO" id="GO:0008270">
    <property type="term" value="F:zinc ion binding"/>
    <property type="evidence" value="ECO:0007669"/>
    <property type="project" value="InterPro"/>
</dbReference>
<accession>A0A552UV40</accession>
<dbReference type="Gene3D" id="3.90.180.10">
    <property type="entry name" value="Medium-chain alcohol dehydrogenases, catalytic domain"/>
    <property type="match status" value="1"/>
</dbReference>
<dbReference type="InterPro" id="IPR050700">
    <property type="entry name" value="YIM1/Zinc_Alcohol_DH_Fams"/>
</dbReference>
<proteinExistence type="predicted"/>
<comment type="caution">
    <text evidence="3">The sequence shown here is derived from an EMBL/GenBank/DDBJ whole genome shotgun (WGS) entry which is preliminary data.</text>
</comment>
<dbReference type="EMBL" id="VJVZ01000015">
    <property type="protein sequence ID" value="TRW22030.1"/>
    <property type="molecule type" value="Genomic_DNA"/>
</dbReference>
<dbReference type="InterPro" id="IPR020843">
    <property type="entry name" value="ER"/>
</dbReference>
<dbReference type="PANTHER" id="PTHR11695:SF294">
    <property type="entry name" value="RETICULON-4-INTERACTING PROTEIN 1, MITOCHONDRIAL"/>
    <property type="match status" value="1"/>
</dbReference>
<evidence type="ECO:0000259" key="2">
    <source>
        <dbReference type="SMART" id="SM00829"/>
    </source>
</evidence>
<dbReference type="Gene3D" id="3.40.50.720">
    <property type="entry name" value="NAD(P)-binding Rossmann-like Domain"/>
    <property type="match status" value="1"/>
</dbReference>
<dbReference type="InterPro" id="IPR013154">
    <property type="entry name" value="ADH-like_N"/>
</dbReference>
<organism evidence="3 4">
    <name type="scientific">Flavobacterium zepuense</name>
    <dbReference type="NCBI Taxonomy" id="2593302"/>
    <lineage>
        <taxon>Bacteria</taxon>
        <taxon>Pseudomonadati</taxon>
        <taxon>Bacteroidota</taxon>
        <taxon>Flavobacteriia</taxon>
        <taxon>Flavobacteriales</taxon>
        <taxon>Flavobacteriaceae</taxon>
        <taxon>Flavobacterium</taxon>
    </lineage>
</organism>
<dbReference type="AlphaFoldDB" id="A0A552UV40"/>